<dbReference type="Proteomes" id="UP000298246">
    <property type="component" value="Unassembled WGS sequence"/>
</dbReference>
<proteinExistence type="inferred from homology"/>
<dbReference type="GO" id="GO:0017000">
    <property type="term" value="P:antibiotic biosynthetic process"/>
    <property type="evidence" value="ECO:0007669"/>
    <property type="project" value="UniProtKB-KW"/>
</dbReference>
<dbReference type="InterPro" id="IPR036736">
    <property type="entry name" value="ACP-like_sf"/>
</dbReference>
<gene>
    <name evidence="5" type="ORF">B5M42_01910</name>
</gene>
<dbReference type="NCBIfam" id="TIGR01733">
    <property type="entry name" value="AA-adenyl-dom"/>
    <property type="match status" value="1"/>
</dbReference>
<dbReference type="InterPro" id="IPR009081">
    <property type="entry name" value="PP-bd_ACP"/>
</dbReference>
<dbReference type="AlphaFoldDB" id="A0A4Y8Q9C3"/>
<dbReference type="Gene3D" id="2.30.38.10">
    <property type="entry name" value="Luciferase, Domain 3"/>
    <property type="match status" value="1"/>
</dbReference>
<dbReference type="GO" id="GO:0043041">
    <property type="term" value="P:amino acid activation for nonribosomal peptide biosynthetic process"/>
    <property type="evidence" value="ECO:0007669"/>
    <property type="project" value="TreeGrafter"/>
</dbReference>
<comment type="caution">
    <text evidence="5">The sequence shown here is derived from an EMBL/GenBank/DDBJ whole genome shotgun (WGS) entry which is preliminary data.</text>
</comment>
<evidence type="ECO:0000256" key="3">
    <source>
        <dbReference type="ARBA" id="ARBA00023194"/>
    </source>
</evidence>
<dbReference type="CDD" id="cd05930">
    <property type="entry name" value="A_NRPS"/>
    <property type="match status" value="1"/>
</dbReference>
<dbReference type="FunFam" id="3.40.50.980:FF:000001">
    <property type="entry name" value="Non-ribosomal peptide synthetase"/>
    <property type="match status" value="1"/>
</dbReference>
<evidence type="ECO:0000313" key="5">
    <source>
        <dbReference type="EMBL" id="TFE91224.1"/>
    </source>
</evidence>
<dbReference type="GO" id="GO:0005737">
    <property type="term" value="C:cytoplasm"/>
    <property type="evidence" value="ECO:0007669"/>
    <property type="project" value="TreeGrafter"/>
</dbReference>
<name>A0A4Y8Q9C3_9BACL</name>
<dbReference type="Gene3D" id="3.40.50.980">
    <property type="match status" value="2"/>
</dbReference>
<dbReference type="EMBL" id="MYFO01000002">
    <property type="protein sequence ID" value="TFE91224.1"/>
    <property type="molecule type" value="Genomic_DNA"/>
</dbReference>
<dbReference type="PROSITE" id="PS50075">
    <property type="entry name" value="CARRIER"/>
    <property type="match status" value="1"/>
</dbReference>
<evidence type="ECO:0000256" key="1">
    <source>
        <dbReference type="ARBA" id="ARBA00006432"/>
    </source>
</evidence>
<evidence type="ECO:0000259" key="4">
    <source>
        <dbReference type="PROSITE" id="PS50075"/>
    </source>
</evidence>
<dbReference type="Gene3D" id="1.10.1200.10">
    <property type="entry name" value="ACP-like"/>
    <property type="match status" value="1"/>
</dbReference>
<keyword evidence="2" id="KW-0677">Repeat</keyword>
<dbReference type="FunFam" id="3.40.50.12780:FF:000012">
    <property type="entry name" value="Non-ribosomal peptide synthetase"/>
    <property type="match status" value="1"/>
</dbReference>
<reference evidence="5 6" key="1">
    <citation type="submission" date="2017-03" db="EMBL/GenBank/DDBJ databases">
        <title>Isolation of Levoglucosan Utilizing Bacteria.</title>
        <authorList>
            <person name="Arya A.S."/>
        </authorList>
    </citation>
    <scope>NUCLEOTIDE SEQUENCE [LARGE SCALE GENOMIC DNA]</scope>
    <source>
        <strain evidence="5 6">MEC069</strain>
    </source>
</reference>
<dbReference type="InterPro" id="IPR000873">
    <property type="entry name" value="AMP-dep_synth/lig_dom"/>
</dbReference>
<dbReference type="InterPro" id="IPR010071">
    <property type="entry name" value="AA_adenyl_dom"/>
</dbReference>
<feature type="domain" description="Carrier" evidence="4">
    <location>
        <begin position="614"/>
        <end position="695"/>
    </location>
</feature>
<evidence type="ECO:0000313" key="6">
    <source>
        <dbReference type="Proteomes" id="UP000298246"/>
    </source>
</evidence>
<dbReference type="OrthoDB" id="9765680at2"/>
<keyword evidence="6" id="KW-1185">Reference proteome</keyword>
<keyword evidence="3" id="KW-0045">Antibiotic biosynthesis</keyword>
<dbReference type="PROSITE" id="PS00455">
    <property type="entry name" value="AMP_BINDING"/>
    <property type="match status" value="1"/>
</dbReference>
<accession>A0A4Y8Q9C3</accession>
<dbReference type="SUPFAM" id="SSF47336">
    <property type="entry name" value="ACP-like"/>
    <property type="match status" value="1"/>
</dbReference>
<dbReference type="Pfam" id="PF00550">
    <property type="entry name" value="PP-binding"/>
    <property type="match status" value="1"/>
</dbReference>
<comment type="similarity">
    <text evidence="1">Belongs to the ATP-dependent AMP-binding enzyme family.</text>
</comment>
<dbReference type="PANTHER" id="PTHR45527:SF1">
    <property type="entry name" value="FATTY ACID SYNTHASE"/>
    <property type="match status" value="1"/>
</dbReference>
<organism evidence="5 6">
    <name type="scientific">Paenibacillus athensensis</name>
    <dbReference type="NCBI Taxonomy" id="1967502"/>
    <lineage>
        <taxon>Bacteria</taxon>
        <taxon>Bacillati</taxon>
        <taxon>Bacillota</taxon>
        <taxon>Bacilli</taxon>
        <taxon>Bacillales</taxon>
        <taxon>Paenibacillaceae</taxon>
        <taxon>Paenibacillus</taxon>
    </lineage>
</organism>
<dbReference type="SUPFAM" id="SSF56801">
    <property type="entry name" value="Acetyl-CoA synthetase-like"/>
    <property type="match status" value="1"/>
</dbReference>
<dbReference type="PANTHER" id="PTHR45527">
    <property type="entry name" value="NONRIBOSOMAL PEPTIDE SYNTHETASE"/>
    <property type="match status" value="1"/>
</dbReference>
<evidence type="ECO:0000256" key="2">
    <source>
        <dbReference type="ARBA" id="ARBA00022737"/>
    </source>
</evidence>
<protein>
    <recommendedName>
        <fullName evidence="4">Carrier domain-containing protein</fullName>
    </recommendedName>
</protein>
<dbReference type="InterPro" id="IPR020845">
    <property type="entry name" value="AMP-binding_CS"/>
</dbReference>
<dbReference type="GO" id="GO:0044550">
    <property type="term" value="P:secondary metabolite biosynthetic process"/>
    <property type="evidence" value="ECO:0007669"/>
    <property type="project" value="TreeGrafter"/>
</dbReference>
<dbReference type="Gene3D" id="3.30.300.30">
    <property type="match status" value="1"/>
</dbReference>
<dbReference type="InterPro" id="IPR045851">
    <property type="entry name" value="AMP-bd_C_sf"/>
</dbReference>
<dbReference type="Pfam" id="PF00501">
    <property type="entry name" value="AMP-binding"/>
    <property type="match status" value="1"/>
</dbReference>
<dbReference type="GO" id="GO:0031177">
    <property type="term" value="F:phosphopantetheine binding"/>
    <property type="evidence" value="ECO:0007669"/>
    <property type="project" value="TreeGrafter"/>
</dbReference>
<sequence length="698" mass="77107">MKSSCATPLLLPKTPVWRRPFISPCIILKKFSMTAMKSNCCRNLNLVIQAFCIPTDKRIMGIPSLGKKASGRGCSQIRIKTSCRRMPSMPPFCKNRKEITNMPSFLFAQPDCVTVQQTATTLHQLFIDQAGRTPDQIAVQFEASTLTYDELHRKSDQLAQQLQQCGVGPESVVGIVCYRSLEMIVGLLAVLKAGGAYVPLDPDYPENRLAFLIADSKPTAILCQKRLRGKIKAPDARVICLEQAGTAGPAPLVSAAQPNNLAYLIYTSGSTGVPKGVMIEHQSIVNTIAWRKAYYCMSSVDVVLQLPSISFDSSVADIFTALASGAKLLLINQSQRLNVKYMQKLIADESVTHFLTVPSFYKALLNENSHLLEHMRFVTIAGEDFTPHLVDEHFRKLPQVQLYNEYGPTENSVCSTCYQFQQHDGNGITIGKPITYTEALVLDTDGNQVGEGELYLSGAGLARGYLRNAELTGEKFIAHPFQPGARLYRTGDWVRRLPDGNYKYLGRMDHQIKIRGFRVELKEIEYHMLKSGLVKDAFVTMRVNAEGNKALVAYAVADAAQGGALLAALQANLPEYSIPYHFIYVNELPLTPNGKIDIQSLPTPETRFLADSSADSFSQKTKLENIIGSMTGRAVRLDPASLHQDLIKLGVDSLAYIKLLVQIENEFGFEFDYGDLMSSANVTAGDLLSIIERNAAQK</sequence>